<dbReference type="InterPro" id="IPR019627">
    <property type="entry name" value="YAcAr"/>
</dbReference>
<evidence type="ECO:0000313" key="2">
    <source>
        <dbReference type="EMBL" id="EEG88933.1"/>
    </source>
</evidence>
<dbReference type="HOGENOM" id="CLU_144704_0_0_9"/>
<dbReference type="Proteomes" id="UP000003793">
    <property type="component" value="Unassembled WGS sequence"/>
</dbReference>
<accession>C0BCY2</accession>
<dbReference type="GeneID" id="92824673"/>
<feature type="domain" description="YspA cpYpsA-related SLOG" evidence="1">
    <location>
        <begin position="10"/>
        <end position="72"/>
    </location>
</feature>
<dbReference type="RefSeq" id="WP_008370769.1">
    <property type="nucleotide sequence ID" value="NZ_CP102277.1"/>
</dbReference>
<gene>
    <name evidence="2" type="ORF">COPCOM_03023</name>
</gene>
<proteinExistence type="predicted"/>
<dbReference type="Pfam" id="PF10686">
    <property type="entry name" value="YAcAr"/>
    <property type="match status" value="1"/>
</dbReference>
<reference evidence="2 3" key="2">
    <citation type="submission" date="2009-03" db="EMBL/GenBank/DDBJ databases">
        <title>Draft genome sequence of Coprococcus comes (ATCC 27758).</title>
        <authorList>
            <person name="Sudarsanam P."/>
            <person name="Ley R."/>
            <person name="Guruge J."/>
            <person name="Turnbaugh P.J."/>
            <person name="Mahowald M."/>
            <person name="Liep D."/>
            <person name="Gordon J."/>
        </authorList>
    </citation>
    <scope>NUCLEOTIDE SEQUENCE [LARGE SCALE GENOMIC DNA]</scope>
    <source>
        <strain evidence="2 3">ATCC 27758</strain>
    </source>
</reference>
<dbReference type="AlphaFoldDB" id="C0BCY2"/>
<sequence length="129" mass="14547">MSDVETFYCLIVGSRSFSDYELFVAKCDLLLRNWGSVVIVSGGARGADALAKRYAVDRGYCYMEFPADWDTYGRRAGYIRNRAMHEYISTHENRGVIAFWDGKSRGTRQSFSLAGSYSNPLRVVHVPVA</sequence>
<reference evidence="2 3" key="1">
    <citation type="submission" date="2009-02" db="EMBL/GenBank/DDBJ databases">
        <authorList>
            <person name="Fulton L."/>
            <person name="Clifton S."/>
            <person name="Fulton B."/>
            <person name="Xu J."/>
            <person name="Minx P."/>
            <person name="Pepin K.H."/>
            <person name="Johnson M."/>
            <person name="Bhonagiri V."/>
            <person name="Nash W.E."/>
            <person name="Mardis E.R."/>
            <person name="Wilson R.K."/>
        </authorList>
    </citation>
    <scope>NUCLEOTIDE SEQUENCE [LARGE SCALE GENOMIC DNA]</scope>
    <source>
        <strain evidence="2 3">ATCC 27758</strain>
    </source>
</reference>
<evidence type="ECO:0000259" key="1">
    <source>
        <dbReference type="Pfam" id="PF10686"/>
    </source>
</evidence>
<organism evidence="2 3">
    <name type="scientific">Coprococcus comes ATCC 27758</name>
    <dbReference type="NCBI Taxonomy" id="470146"/>
    <lineage>
        <taxon>Bacteria</taxon>
        <taxon>Bacillati</taxon>
        <taxon>Bacillota</taxon>
        <taxon>Clostridia</taxon>
        <taxon>Lachnospirales</taxon>
        <taxon>Lachnospiraceae</taxon>
        <taxon>Coprococcus</taxon>
    </lineage>
</organism>
<evidence type="ECO:0000313" key="3">
    <source>
        <dbReference type="Proteomes" id="UP000003793"/>
    </source>
</evidence>
<dbReference type="EMBL" id="ABVR01000042">
    <property type="protein sequence ID" value="EEG88933.1"/>
    <property type="molecule type" value="Genomic_DNA"/>
</dbReference>
<comment type="caution">
    <text evidence="2">The sequence shown here is derived from an EMBL/GenBank/DDBJ whole genome shotgun (WGS) entry which is preliminary data.</text>
</comment>
<name>C0BCY2_9FIRM</name>
<protein>
    <recommendedName>
        <fullName evidence="1">YspA cpYpsA-related SLOG domain-containing protein</fullName>
    </recommendedName>
</protein>
<dbReference type="Gene3D" id="3.40.50.450">
    <property type="match status" value="1"/>
</dbReference>